<name>A0A564GPN0_9ENTR</name>
<keyword evidence="1" id="KW-0812">Transmembrane</keyword>
<evidence type="ECO:0008006" key="6">
    <source>
        <dbReference type="Google" id="ProtNLM"/>
    </source>
</evidence>
<protein>
    <recommendedName>
        <fullName evidence="6">DUF2892 domain-containing protein</fullName>
    </recommendedName>
</protein>
<reference evidence="4 5" key="1">
    <citation type="submission" date="2019-07" db="EMBL/GenBank/DDBJ databases">
        <authorList>
            <person name="Brisse S."/>
            <person name="Rodrigues C."/>
            <person name="Thorpe H."/>
        </authorList>
    </citation>
    <scope>NUCLEOTIDE SEQUENCE [LARGE SCALE GENOMIC DNA]</scope>
    <source>
        <strain evidence="3">SB6408</strain>
        <strain evidence="2">SB6411</strain>
    </source>
</reference>
<proteinExistence type="predicted"/>
<dbReference type="Proteomes" id="UP000317652">
    <property type="component" value="Unassembled WGS sequence"/>
</dbReference>
<evidence type="ECO:0000313" key="3">
    <source>
        <dbReference type="EMBL" id="VUT04140.1"/>
    </source>
</evidence>
<accession>A0A564GPN0</accession>
<keyword evidence="1" id="KW-0472">Membrane</keyword>
<dbReference type="AlphaFoldDB" id="A0A564GPN0"/>
<dbReference type="EMBL" id="CABGHF010000045">
    <property type="protein sequence ID" value="VUT04140.1"/>
    <property type="molecule type" value="Genomic_DNA"/>
</dbReference>
<evidence type="ECO:0000313" key="2">
    <source>
        <dbReference type="EMBL" id="VUS22051.1"/>
    </source>
</evidence>
<organism evidence="3 5">
    <name type="scientific">Klebsiella spallanzanii</name>
    <dbReference type="NCBI Taxonomy" id="2587528"/>
    <lineage>
        <taxon>Bacteria</taxon>
        <taxon>Pseudomonadati</taxon>
        <taxon>Pseudomonadota</taxon>
        <taxon>Gammaproteobacteria</taxon>
        <taxon>Enterobacterales</taxon>
        <taxon>Enterobacteriaceae</taxon>
        <taxon>Klebsiella/Raoultella group</taxon>
        <taxon>Klebsiella</taxon>
    </lineage>
</organism>
<feature type="transmembrane region" description="Helical" evidence="1">
    <location>
        <begin position="34"/>
        <end position="58"/>
    </location>
</feature>
<keyword evidence="4" id="KW-1185">Reference proteome</keyword>
<dbReference type="EMBL" id="CABGGS010000001">
    <property type="protein sequence ID" value="VUS22051.1"/>
    <property type="molecule type" value="Genomic_DNA"/>
</dbReference>
<sequence>MYCFAPIALHLLRGIVAIMLLACGFFMASIMPIFIVPALIGSMLLLRGCPLCWAIELFKKIKKTSPLKSFKENPQ</sequence>
<feature type="transmembrane region" description="Helical" evidence="1">
    <location>
        <begin position="7"/>
        <end position="28"/>
    </location>
</feature>
<evidence type="ECO:0000313" key="4">
    <source>
        <dbReference type="Proteomes" id="UP000317652"/>
    </source>
</evidence>
<dbReference type="Proteomes" id="UP000318370">
    <property type="component" value="Unassembled WGS sequence"/>
</dbReference>
<evidence type="ECO:0000256" key="1">
    <source>
        <dbReference type="SAM" id="Phobius"/>
    </source>
</evidence>
<gene>
    <name evidence="3" type="ORF">SB6408_02162</name>
    <name evidence="2" type="ORF">SB6411_00055</name>
</gene>
<keyword evidence="1" id="KW-1133">Transmembrane helix</keyword>
<evidence type="ECO:0000313" key="5">
    <source>
        <dbReference type="Proteomes" id="UP000318370"/>
    </source>
</evidence>